<accession>A0A3B5YSS4</accession>
<evidence type="ECO:0000313" key="1">
    <source>
        <dbReference type="EnsemblPlants" id="TraesCS1B02G098500.1.cds1"/>
    </source>
</evidence>
<dbReference type="Gramene" id="TraesLAC1B03G00227120.1">
    <property type="protein sequence ID" value="TraesLAC1B03G00227120.1.CDS1"/>
    <property type="gene ID" value="TraesLAC1B03G00227120"/>
</dbReference>
<dbReference type="Gramene" id="TraesCLE_scaffold_113114_01G000100.1">
    <property type="protein sequence ID" value="TraesCLE_scaffold_113114_01G000100.1"/>
    <property type="gene ID" value="TraesCLE_scaffold_113114_01G000100"/>
</dbReference>
<protein>
    <submittedName>
        <fullName evidence="1">Uncharacterized protein</fullName>
    </submittedName>
</protein>
<reference evidence="1" key="2">
    <citation type="submission" date="2018-10" db="UniProtKB">
        <authorList>
            <consortium name="EnsemblPlants"/>
        </authorList>
    </citation>
    <scope>IDENTIFICATION</scope>
</reference>
<dbReference type="PANTHER" id="PTHR33075">
    <property type="entry name" value="OS02G0499800 PROTEIN"/>
    <property type="match status" value="1"/>
</dbReference>
<dbReference type="PANTHER" id="PTHR33075:SF7">
    <property type="entry name" value="OS02G0303350 PROTEIN"/>
    <property type="match status" value="1"/>
</dbReference>
<reference evidence="1" key="1">
    <citation type="submission" date="2018-08" db="EMBL/GenBank/DDBJ databases">
        <authorList>
            <person name="Rossello M."/>
        </authorList>
    </citation>
    <scope>NUCLEOTIDE SEQUENCE [LARGE SCALE GENOMIC DNA]</scope>
    <source>
        <strain evidence="1">cv. Chinese Spring</strain>
    </source>
</reference>
<dbReference type="Gramene" id="TraesCS1B03G0263900.1">
    <property type="protein sequence ID" value="TraesCS1B03G0263900.1.CDS1"/>
    <property type="gene ID" value="TraesCS1B03G0263900"/>
</dbReference>
<organism evidence="1">
    <name type="scientific">Triticum aestivum</name>
    <name type="common">Wheat</name>
    <dbReference type="NCBI Taxonomy" id="4565"/>
    <lineage>
        <taxon>Eukaryota</taxon>
        <taxon>Viridiplantae</taxon>
        <taxon>Streptophyta</taxon>
        <taxon>Embryophyta</taxon>
        <taxon>Tracheophyta</taxon>
        <taxon>Spermatophyta</taxon>
        <taxon>Magnoliopsida</taxon>
        <taxon>Liliopsida</taxon>
        <taxon>Poales</taxon>
        <taxon>Poaceae</taxon>
        <taxon>BOP clade</taxon>
        <taxon>Pooideae</taxon>
        <taxon>Triticodae</taxon>
        <taxon>Triticeae</taxon>
        <taxon>Triticinae</taxon>
        <taxon>Triticum</taxon>
    </lineage>
</organism>
<sequence length="178" mass="20004">MEGLLHWDFNPGLALAEQVRRRFGETVHFSPSCKTKEFFLVVSFSSASFPLNEESVGVALQCCIGGHHLGFKVSKIFEKSFRFSVVGNKVGHFIHGLKDHTWPDFICSMVVSVGTSIWILVGMQMKGWTLLLVGAPWLCALPHQFSHSPLDLIIQPPKSYANLARSYSFHGFQRHEQS</sequence>
<evidence type="ECO:0000313" key="2">
    <source>
        <dbReference type="Proteomes" id="UP000019116"/>
    </source>
</evidence>
<dbReference type="Gramene" id="TraesNOR1B03G00227030.1">
    <property type="protein sequence ID" value="TraesNOR1B03G00227030.1.CDS1"/>
    <property type="gene ID" value="TraesNOR1B03G00227030"/>
</dbReference>
<dbReference type="Gramene" id="TraesMAC1B03G00226020.1">
    <property type="protein sequence ID" value="TraesMAC1B03G00226020.1.CDS1"/>
    <property type="gene ID" value="TraesMAC1B03G00226020"/>
</dbReference>
<dbReference type="Gramene" id="TraesSYM1B03G00228940.1">
    <property type="protein sequence ID" value="TraesSYM1B03G00228940.1.CDS1"/>
    <property type="gene ID" value="TraesSYM1B03G00228940"/>
</dbReference>
<dbReference type="Gramene" id="TraesCS1B02G098500.1">
    <property type="protein sequence ID" value="TraesCS1B02G098500.1.cds1"/>
    <property type="gene ID" value="TraesCS1B02G098500"/>
</dbReference>
<dbReference type="Gramene" id="TraesWEE_scaffold_035174_01G000100.1">
    <property type="protein sequence ID" value="TraesWEE_scaffold_035174_01G000100.1"/>
    <property type="gene ID" value="TraesWEE_scaffold_035174_01G000100"/>
</dbReference>
<keyword evidence="2" id="KW-1185">Reference proteome</keyword>
<dbReference type="Gramene" id="TraesROB_scaffold_016378_01G000100.1">
    <property type="protein sequence ID" value="TraesROB_scaffold_016378_01G000100.1"/>
    <property type="gene ID" value="TraesROB_scaffold_016378_01G000100"/>
</dbReference>
<dbReference type="Gramene" id="TraesLDM1B03G00223300.1">
    <property type="protein sequence ID" value="TraesLDM1B03G00223300.1.CDS1"/>
    <property type="gene ID" value="TraesLDM1B03G00223300"/>
</dbReference>
<name>A0A3B5YSS4_WHEAT</name>
<proteinExistence type="predicted"/>
<dbReference type="Gramene" id="TraesJAG1B03G00223350.1">
    <property type="protein sequence ID" value="TraesJAG1B03G00223350.1.CDS1"/>
    <property type="gene ID" value="TraesJAG1B03G00223350"/>
</dbReference>
<dbReference type="EnsemblPlants" id="TraesCS1B02G098500.1">
    <property type="protein sequence ID" value="TraesCS1B02G098500.1.cds1"/>
    <property type="gene ID" value="TraesCS1B02G098500"/>
</dbReference>
<dbReference type="Gramene" id="TraesCAD_scaffold_017683_01G000100.1">
    <property type="protein sequence ID" value="TraesCAD_scaffold_017683_01G000100.1"/>
    <property type="gene ID" value="TraesCAD_scaffold_017683_01G000100"/>
</dbReference>
<dbReference type="Gramene" id="TraesJUL1B03G00222690.1">
    <property type="protein sequence ID" value="TraesJUL1B03G00222690.1.CDS1"/>
    <property type="gene ID" value="TraesJUL1B03G00222690"/>
</dbReference>
<dbReference type="AlphaFoldDB" id="A0A3B5YSS4"/>
<dbReference type="Gramene" id="TraesSTA1B03G00221930.1">
    <property type="protein sequence ID" value="TraesSTA1B03G00221930.1.CDS1"/>
    <property type="gene ID" value="TraesSTA1B03G00221930"/>
</dbReference>
<dbReference type="Proteomes" id="UP000019116">
    <property type="component" value="Chromosome 1B"/>
</dbReference>